<evidence type="ECO:0000313" key="5">
    <source>
        <dbReference type="EMBL" id="AXK81254.1"/>
    </source>
</evidence>
<gene>
    <name evidence="5" type="ORF">DW352_12455</name>
</gene>
<comment type="subcellular location">
    <subcellularLocation>
        <location evidence="1">Cytoplasm</location>
    </subcellularLocation>
</comment>
<evidence type="ECO:0000313" key="6">
    <source>
        <dbReference type="Proteomes" id="UP000254889"/>
    </source>
</evidence>
<evidence type="ECO:0000256" key="3">
    <source>
        <dbReference type="ARBA" id="ARBA00022490"/>
    </source>
</evidence>
<dbReference type="InterPro" id="IPR029058">
    <property type="entry name" value="AB_hydrolase_fold"/>
</dbReference>
<keyword evidence="5" id="KW-0378">Hydrolase</keyword>
<protein>
    <recommendedName>
        <fullName evidence="2">Maspardin</fullName>
    </recommendedName>
</protein>
<dbReference type="AlphaFoldDB" id="A0A345ZWF7"/>
<keyword evidence="6" id="KW-1185">Reference proteome</keyword>
<dbReference type="GO" id="GO:0005737">
    <property type="term" value="C:cytoplasm"/>
    <property type="evidence" value="ECO:0007669"/>
    <property type="project" value="UniProtKB-SubCell"/>
</dbReference>
<feature type="domain" description="AB hydrolase-1" evidence="4">
    <location>
        <begin position="42"/>
        <end position="259"/>
    </location>
</feature>
<dbReference type="Proteomes" id="UP000254889">
    <property type="component" value="Chromosome"/>
</dbReference>
<dbReference type="Gene3D" id="3.40.50.1820">
    <property type="entry name" value="alpha/beta hydrolase"/>
    <property type="match status" value="1"/>
</dbReference>
<sequence length="267" mass="29094">MSTAASADAPARAWHLQSSIRTADVAGHAWPYIDTQGDGPALVLLPGSVGTCEMFFKQIAALGRALRLIAVSYPTLSDPERLADGLAGLLDHLRLKRASILGSSFGGYWAQYFGLRHAGRVETLFLGNTFITADELFSNPLFNPDWIRGTAAVDMQTFWRDRVTQAPDTELKAIQLDMLSGRQDADNLKSRFVGVIEARACPPLAVPADDIVVIDCSDDPIIPPASRQAVADHYKNAERVTLPFGGHYPHILNADAYNAAITRRLPR</sequence>
<dbReference type="KEGG" id="ptaw:DW352_12455"/>
<dbReference type="Pfam" id="PF12697">
    <property type="entry name" value="Abhydrolase_6"/>
    <property type="match status" value="1"/>
</dbReference>
<evidence type="ECO:0000256" key="1">
    <source>
        <dbReference type="ARBA" id="ARBA00004496"/>
    </source>
</evidence>
<organism evidence="5 6">
    <name type="scientific">Pseudolabrys taiwanensis</name>
    <dbReference type="NCBI Taxonomy" id="331696"/>
    <lineage>
        <taxon>Bacteria</taxon>
        <taxon>Pseudomonadati</taxon>
        <taxon>Pseudomonadota</taxon>
        <taxon>Alphaproteobacteria</taxon>
        <taxon>Hyphomicrobiales</taxon>
        <taxon>Xanthobacteraceae</taxon>
        <taxon>Pseudolabrys</taxon>
    </lineage>
</organism>
<dbReference type="GO" id="GO:0016787">
    <property type="term" value="F:hydrolase activity"/>
    <property type="evidence" value="ECO:0007669"/>
    <property type="project" value="UniProtKB-KW"/>
</dbReference>
<dbReference type="InterPro" id="IPR026151">
    <property type="entry name" value="Maspardin"/>
</dbReference>
<dbReference type="PANTHER" id="PTHR15913:SF0">
    <property type="entry name" value="MASPARDIN"/>
    <property type="match status" value="1"/>
</dbReference>
<dbReference type="OrthoDB" id="9791366at2"/>
<dbReference type="EMBL" id="CP031417">
    <property type="protein sequence ID" value="AXK81254.1"/>
    <property type="molecule type" value="Genomic_DNA"/>
</dbReference>
<evidence type="ECO:0000256" key="2">
    <source>
        <dbReference type="ARBA" id="ARBA00020148"/>
    </source>
</evidence>
<dbReference type="SUPFAM" id="SSF53474">
    <property type="entry name" value="alpha/beta-Hydrolases"/>
    <property type="match status" value="1"/>
</dbReference>
<dbReference type="InterPro" id="IPR000073">
    <property type="entry name" value="AB_hydrolase_1"/>
</dbReference>
<keyword evidence="3" id="KW-0963">Cytoplasm</keyword>
<evidence type="ECO:0000259" key="4">
    <source>
        <dbReference type="Pfam" id="PF12697"/>
    </source>
</evidence>
<dbReference type="RefSeq" id="WP_115691633.1">
    <property type="nucleotide sequence ID" value="NZ_CP031417.1"/>
</dbReference>
<reference evidence="5 6" key="1">
    <citation type="submission" date="2018-07" db="EMBL/GenBank/DDBJ databases">
        <authorList>
            <person name="Quirk P.G."/>
            <person name="Krulwich T.A."/>
        </authorList>
    </citation>
    <scope>NUCLEOTIDE SEQUENCE [LARGE SCALE GENOMIC DNA]</scope>
    <source>
        <strain evidence="5 6">CC-BB4</strain>
    </source>
</reference>
<name>A0A345ZWF7_9HYPH</name>
<accession>A0A345ZWF7</accession>
<proteinExistence type="predicted"/>
<dbReference type="PANTHER" id="PTHR15913">
    <property type="entry name" value="ACID CLUSTER PROTEIN 33"/>
    <property type="match status" value="1"/>
</dbReference>